<dbReference type="GO" id="GO:0008270">
    <property type="term" value="F:zinc ion binding"/>
    <property type="evidence" value="ECO:0007669"/>
    <property type="project" value="UniProtKB-KW"/>
</dbReference>
<dbReference type="GO" id="GO:0061630">
    <property type="term" value="F:ubiquitin protein ligase activity"/>
    <property type="evidence" value="ECO:0007669"/>
    <property type="project" value="TreeGrafter"/>
</dbReference>
<dbReference type="PANTHER" id="PTHR22765:SF434">
    <property type="entry name" value="GB|AAD18119.1-RELATED"/>
    <property type="match status" value="1"/>
</dbReference>
<evidence type="ECO:0000313" key="5">
    <source>
        <dbReference type="Proteomes" id="UP000800092"/>
    </source>
</evidence>
<evidence type="ECO:0000313" key="4">
    <source>
        <dbReference type="EMBL" id="KAF2239535.1"/>
    </source>
</evidence>
<gene>
    <name evidence="4" type="ORF">EV356DRAFT_528130</name>
</gene>
<dbReference type="SUPFAM" id="SSF57850">
    <property type="entry name" value="RING/U-box"/>
    <property type="match status" value="1"/>
</dbReference>
<evidence type="ECO:0000256" key="1">
    <source>
        <dbReference type="PROSITE-ProRule" id="PRU00175"/>
    </source>
</evidence>
<organism evidence="4 5">
    <name type="scientific">Viridothelium virens</name>
    <name type="common">Speckled blister lichen</name>
    <name type="synonym">Trypethelium virens</name>
    <dbReference type="NCBI Taxonomy" id="1048519"/>
    <lineage>
        <taxon>Eukaryota</taxon>
        <taxon>Fungi</taxon>
        <taxon>Dikarya</taxon>
        <taxon>Ascomycota</taxon>
        <taxon>Pezizomycotina</taxon>
        <taxon>Dothideomycetes</taxon>
        <taxon>Dothideomycetes incertae sedis</taxon>
        <taxon>Trypetheliales</taxon>
        <taxon>Trypetheliaceae</taxon>
        <taxon>Viridothelium</taxon>
    </lineage>
</organism>
<dbReference type="Pfam" id="PF13639">
    <property type="entry name" value="zf-RING_2"/>
    <property type="match status" value="1"/>
</dbReference>
<dbReference type="AlphaFoldDB" id="A0A6A6HN24"/>
<dbReference type="InterPro" id="IPR001841">
    <property type="entry name" value="Znf_RING"/>
</dbReference>
<dbReference type="Gene3D" id="3.30.40.10">
    <property type="entry name" value="Zinc/RING finger domain, C3HC4 (zinc finger)"/>
    <property type="match status" value="1"/>
</dbReference>
<evidence type="ECO:0000256" key="2">
    <source>
        <dbReference type="SAM" id="MobiDB-lite"/>
    </source>
</evidence>
<protein>
    <recommendedName>
        <fullName evidence="3">RING-type domain-containing protein</fullName>
    </recommendedName>
</protein>
<dbReference type="InterPro" id="IPR051826">
    <property type="entry name" value="E3_ubiquitin-ligase_domain"/>
</dbReference>
<dbReference type="GO" id="GO:0006511">
    <property type="term" value="P:ubiquitin-dependent protein catabolic process"/>
    <property type="evidence" value="ECO:0007669"/>
    <property type="project" value="TreeGrafter"/>
</dbReference>
<accession>A0A6A6HN24</accession>
<dbReference type="SMART" id="SM00184">
    <property type="entry name" value="RING"/>
    <property type="match status" value="1"/>
</dbReference>
<keyword evidence="5" id="KW-1185">Reference proteome</keyword>
<feature type="region of interest" description="Disordered" evidence="2">
    <location>
        <begin position="66"/>
        <end position="88"/>
    </location>
</feature>
<name>A0A6A6HN24_VIRVR</name>
<evidence type="ECO:0000259" key="3">
    <source>
        <dbReference type="PROSITE" id="PS50089"/>
    </source>
</evidence>
<keyword evidence="1" id="KW-0862">Zinc</keyword>
<dbReference type="PROSITE" id="PS50089">
    <property type="entry name" value="ZF_RING_2"/>
    <property type="match status" value="1"/>
</dbReference>
<keyword evidence="1" id="KW-0863">Zinc-finger</keyword>
<sequence length="212" mass="24389">MREDGSTDVRLEDFIFSRTHYPDQDLDAIRSILLSRRLSNLMPVSVYEWHEADQWLQDYNNDIVPNSSNANESLQRSTSHQRQPSTIRTATNTVNEGQWEQVPEDHGFFEQTRGPHPRLATAIANLKILEIAFIDQAYPNCLICLEDYKIGDICYLLPCRHMFHLLCMAPLWREKPNGECPMCRKSIILGQIPGAADESATRQEQDDIESIN</sequence>
<dbReference type="InterPro" id="IPR013083">
    <property type="entry name" value="Znf_RING/FYVE/PHD"/>
</dbReference>
<dbReference type="OrthoDB" id="660555at2759"/>
<feature type="domain" description="RING-type" evidence="3">
    <location>
        <begin position="141"/>
        <end position="184"/>
    </location>
</feature>
<keyword evidence="1" id="KW-0479">Metal-binding</keyword>
<proteinExistence type="predicted"/>
<dbReference type="EMBL" id="ML991772">
    <property type="protein sequence ID" value="KAF2239535.1"/>
    <property type="molecule type" value="Genomic_DNA"/>
</dbReference>
<reference evidence="4" key="1">
    <citation type="journal article" date="2020" name="Stud. Mycol.">
        <title>101 Dothideomycetes genomes: a test case for predicting lifestyles and emergence of pathogens.</title>
        <authorList>
            <person name="Haridas S."/>
            <person name="Albert R."/>
            <person name="Binder M."/>
            <person name="Bloem J."/>
            <person name="Labutti K."/>
            <person name="Salamov A."/>
            <person name="Andreopoulos B."/>
            <person name="Baker S."/>
            <person name="Barry K."/>
            <person name="Bills G."/>
            <person name="Bluhm B."/>
            <person name="Cannon C."/>
            <person name="Castanera R."/>
            <person name="Culley D."/>
            <person name="Daum C."/>
            <person name="Ezra D."/>
            <person name="Gonzalez J."/>
            <person name="Henrissat B."/>
            <person name="Kuo A."/>
            <person name="Liang C."/>
            <person name="Lipzen A."/>
            <person name="Lutzoni F."/>
            <person name="Magnuson J."/>
            <person name="Mondo S."/>
            <person name="Nolan M."/>
            <person name="Ohm R."/>
            <person name="Pangilinan J."/>
            <person name="Park H.-J."/>
            <person name="Ramirez L."/>
            <person name="Alfaro M."/>
            <person name="Sun H."/>
            <person name="Tritt A."/>
            <person name="Yoshinaga Y."/>
            <person name="Zwiers L.-H."/>
            <person name="Turgeon B."/>
            <person name="Goodwin S."/>
            <person name="Spatafora J."/>
            <person name="Crous P."/>
            <person name="Grigoriev I."/>
        </authorList>
    </citation>
    <scope>NUCLEOTIDE SEQUENCE</scope>
    <source>
        <strain evidence="4">Tuck. ex Michener</strain>
    </source>
</reference>
<dbReference type="PANTHER" id="PTHR22765">
    <property type="entry name" value="RING FINGER AND PROTEASE ASSOCIATED DOMAIN-CONTAINING"/>
    <property type="match status" value="1"/>
</dbReference>
<dbReference type="Proteomes" id="UP000800092">
    <property type="component" value="Unassembled WGS sequence"/>
</dbReference>